<comment type="similarity">
    <text evidence="3 13">Belongs to the CDP-alcohol phosphatidyltransferase class-I family.</text>
</comment>
<proteinExistence type="inferred from homology"/>
<keyword evidence="11" id="KW-0594">Phospholipid biosynthesis</keyword>
<dbReference type="InterPro" id="IPR043130">
    <property type="entry name" value="CDP-OH_PTrfase_TM_dom"/>
</dbReference>
<keyword evidence="12" id="KW-1208">Phospholipid metabolism</keyword>
<keyword evidence="5 13" id="KW-0808">Transferase</keyword>
<evidence type="ECO:0000256" key="12">
    <source>
        <dbReference type="ARBA" id="ARBA00023264"/>
    </source>
</evidence>
<dbReference type="Pfam" id="PF01066">
    <property type="entry name" value="CDP-OH_P_transf"/>
    <property type="match status" value="1"/>
</dbReference>
<dbReference type="InterPro" id="IPR000462">
    <property type="entry name" value="CDP-OH_P_trans"/>
</dbReference>
<comment type="cofactor">
    <cofactor evidence="1">
        <name>Mn(2+)</name>
        <dbReference type="ChEBI" id="CHEBI:29035"/>
    </cofactor>
</comment>
<dbReference type="EMBL" id="CAADRP010000890">
    <property type="protein sequence ID" value="VFU33174.1"/>
    <property type="molecule type" value="Genomic_DNA"/>
</dbReference>
<dbReference type="FunFam" id="1.20.120.1760:FF:000020">
    <property type="entry name" value="cardiolipin synthase (CMP-forming), mitochondrial"/>
    <property type="match status" value="1"/>
</dbReference>
<dbReference type="AlphaFoldDB" id="A0A6N2KYZ5"/>
<evidence type="ECO:0000256" key="7">
    <source>
        <dbReference type="ARBA" id="ARBA00022946"/>
    </source>
</evidence>
<evidence type="ECO:0000256" key="8">
    <source>
        <dbReference type="ARBA" id="ARBA00022989"/>
    </source>
</evidence>
<dbReference type="GO" id="GO:0016020">
    <property type="term" value="C:membrane"/>
    <property type="evidence" value="ECO:0007669"/>
    <property type="project" value="UniProtKB-SubCell"/>
</dbReference>
<keyword evidence="9" id="KW-0443">Lipid metabolism</keyword>
<reference evidence="14" key="1">
    <citation type="submission" date="2019-03" db="EMBL/GenBank/DDBJ databases">
        <authorList>
            <person name="Mank J."/>
            <person name="Almeida P."/>
        </authorList>
    </citation>
    <scope>NUCLEOTIDE SEQUENCE</scope>
    <source>
        <strain evidence="14">78183</strain>
    </source>
</reference>
<evidence type="ECO:0000256" key="3">
    <source>
        <dbReference type="ARBA" id="ARBA00010441"/>
    </source>
</evidence>
<dbReference type="InterPro" id="IPR048254">
    <property type="entry name" value="CDP_ALCOHOL_P_TRANSF_CS"/>
</dbReference>
<dbReference type="PROSITE" id="PS00379">
    <property type="entry name" value="CDP_ALCOHOL_P_TRANSF"/>
    <property type="match status" value="1"/>
</dbReference>
<evidence type="ECO:0000256" key="5">
    <source>
        <dbReference type="ARBA" id="ARBA00022679"/>
    </source>
</evidence>
<evidence type="ECO:0000256" key="4">
    <source>
        <dbReference type="ARBA" id="ARBA00022516"/>
    </source>
</evidence>
<keyword evidence="8" id="KW-1133">Transmembrane helix</keyword>
<gene>
    <name evidence="14" type="ORF">SVIM_LOCUS150090</name>
</gene>
<comment type="subcellular location">
    <subcellularLocation>
        <location evidence="2">Membrane</location>
        <topology evidence="2">Multi-pass membrane protein</topology>
    </subcellularLocation>
</comment>
<keyword evidence="6" id="KW-0812">Transmembrane</keyword>
<evidence type="ECO:0000256" key="10">
    <source>
        <dbReference type="ARBA" id="ARBA00023136"/>
    </source>
</evidence>
<dbReference type="GO" id="GO:0043337">
    <property type="term" value="F:cardiolipin synthase (CMP-forming)"/>
    <property type="evidence" value="ECO:0007669"/>
    <property type="project" value="TreeGrafter"/>
</dbReference>
<evidence type="ECO:0000256" key="11">
    <source>
        <dbReference type="ARBA" id="ARBA00023209"/>
    </source>
</evidence>
<evidence type="ECO:0000256" key="6">
    <source>
        <dbReference type="ARBA" id="ARBA00022692"/>
    </source>
</evidence>
<dbReference type="GO" id="GO:0005739">
    <property type="term" value="C:mitochondrion"/>
    <property type="evidence" value="ECO:0007669"/>
    <property type="project" value="TreeGrafter"/>
</dbReference>
<evidence type="ECO:0008006" key="15">
    <source>
        <dbReference type="Google" id="ProtNLM"/>
    </source>
</evidence>
<dbReference type="PANTHER" id="PTHR14269">
    <property type="entry name" value="CDP-DIACYLGLYCEROL--GLYCEROL-3-PHOSPHATE 3-PHOSPHATIDYLTRANSFERASE-RELATED"/>
    <property type="match status" value="1"/>
</dbReference>
<evidence type="ECO:0000256" key="13">
    <source>
        <dbReference type="RuleBase" id="RU003750"/>
    </source>
</evidence>
<evidence type="ECO:0000256" key="9">
    <source>
        <dbReference type="ARBA" id="ARBA00023098"/>
    </source>
</evidence>
<keyword evidence="4" id="KW-0444">Lipid biosynthesis</keyword>
<dbReference type="GO" id="GO:0032049">
    <property type="term" value="P:cardiolipin biosynthetic process"/>
    <property type="evidence" value="ECO:0007669"/>
    <property type="project" value="TreeGrafter"/>
</dbReference>
<keyword evidence="7" id="KW-0809">Transit peptide</keyword>
<keyword evidence="10" id="KW-0472">Membrane</keyword>
<evidence type="ECO:0000256" key="2">
    <source>
        <dbReference type="ARBA" id="ARBA00004141"/>
    </source>
</evidence>
<dbReference type="Gene3D" id="1.20.120.1760">
    <property type="match status" value="1"/>
</dbReference>
<organism evidence="14">
    <name type="scientific">Salix viminalis</name>
    <name type="common">Common osier</name>
    <name type="synonym">Basket willow</name>
    <dbReference type="NCBI Taxonomy" id="40686"/>
    <lineage>
        <taxon>Eukaryota</taxon>
        <taxon>Viridiplantae</taxon>
        <taxon>Streptophyta</taxon>
        <taxon>Embryophyta</taxon>
        <taxon>Tracheophyta</taxon>
        <taxon>Spermatophyta</taxon>
        <taxon>Magnoliopsida</taxon>
        <taxon>eudicotyledons</taxon>
        <taxon>Gunneridae</taxon>
        <taxon>Pentapetalae</taxon>
        <taxon>rosids</taxon>
        <taxon>fabids</taxon>
        <taxon>Malpighiales</taxon>
        <taxon>Salicaceae</taxon>
        <taxon>Saliceae</taxon>
        <taxon>Salix</taxon>
    </lineage>
</organism>
<evidence type="ECO:0000256" key="1">
    <source>
        <dbReference type="ARBA" id="ARBA00001936"/>
    </source>
</evidence>
<dbReference type="PANTHER" id="PTHR14269:SF60">
    <property type="entry name" value="CARDIOLIPIN SYNTHASE (CMP-FORMING)"/>
    <property type="match status" value="1"/>
</dbReference>
<name>A0A6N2KYZ5_SALVM</name>
<evidence type="ECO:0000313" key="14">
    <source>
        <dbReference type="EMBL" id="VFU33174.1"/>
    </source>
</evidence>
<sequence length="348" mass="38408">MTIYRSIKSLTSRIPNSSNKSRSFFTTNSTIIQSPFAPLHYYYYYYYPSSSSSPSNRFLSKWIFLNAPFQAPLFLSSPPWKLLQSSTPLYLRGNAIVLRKVEAFNLHLLRSRVGSGYAGQGVLSNQVDLVKEEEVVDGGVKDSILESFVNLPNFISISRLVSGPLIGWMITNEMYSSAFVALAIAGASDWLDGYVARKMNIDSVVGSYLDPLADKVLIGSVALAMVHMDLLHPGLVGLVVLRDVALVCGAVYHRAGSLGWKWTSWYDFFNLDGTRPEKVEPLFISKVNTVFQLVLVAAALIQPEFGTQETLPYITYLSWVVAGTTVASTAAYGAKYIGNRPALLARKS</sequence>
<protein>
    <recommendedName>
        <fullName evidence="15">CDP-diacylglycerol--glycerol-3-phosphate 3-phosphatidyltransferase</fullName>
    </recommendedName>
</protein>
<accession>A0A6N2KYZ5</accession>
<dbReference type="InterPro" id="IPR050324">
    <property type="entry name" value="CDP-alcohol_PTase-I"/>
</dbReference>